<keyword evidence="9" id="KW-0547">Nucleotide-binding</keyword>
<dbReference type="GO" id="GO:0009229">
    <property type="term" value="P:thiamine diphosphate biosynthetic process"/>
    <property type="evidence" value="ECO:0007669"/>
    <property type="project" value="UniProtKB-UniRule"/>
</dbReference>
<keyword evidence="8 18" id="KW-0479">Metal-binding</keyword>
<dbReference type="SUPFAM" id="SSF48613">
    <property type="entry name" value="Heme oxygenase-like"/>
    <property type="match status" value="1"/>
</dbReference>
<dbReference type="InterPro" id="IPR004399">
    <property type="entry name" value="HMP/HMP-P_kinase_dom"/>
</dbReference>
<keyword evidence="11" id="KW-0067">ATP-binding</keyword>
<feature type="domain" description="Pyridoxamine kinase/Phosphomethylpyrimidine kinase" evidence="22">
    <location>
        <begin position="292"/>
        <end position="541"/>
    </location>
</feature>
<feature type="domain" description="Thiaminase-2/PQQC" evidence="21">
    <location>
        <begin position="634"/>
        <end position="820"/>
    </location>
</feature>
<feature type="binding site" evidence="18">
    <location>
        <position position="185"/>
    </location>
    <ligand>
        <name>4-amino-2-methyl-5-(diphosphooxymethyl)pyrimidine</name>
        <dbReference type="ChEBI" id="CHEBI:57841"/>
    </ligand>
</feature>
<dbReference type="Pfam" id="PF08543">
    <property type="entry name" value="Phos_pyr_kin"/>
    <property type="match status" value="1"/>
</dbReference>
<keyword evidence="12 18" id="KW-0460">Magnesium</keyword>
<evidence type="ECO:0000256" key="14">
    <source>
        <dbReference type="ARBA" id="ARBA00023268"/>
    </source>
</evidence>
<dbReference type="NCBIfam" id="TIGR00097">
    <property type="entry name" value="HMP-P_kinase"/>
    <property type="match status" value="1"/>
</dbReference>
<dbReference type="NCBIfam" id="NF011301">
    <property type="entry name" value="PRK14713.1"/>
    <property type="match status" value="1"/>
</dbReference>
<comment type="catalytic activity">
    <reaction evidence="16 18">
        <text>2-(2-carboxy-4-methylthiazol-5-yl)ethyl phosphate + 4-amino-2-methyl-5-(diphosphooxymethyl)pyrimidine + 2 H(+) = thiamine phosphate + CO2 + diphosphate</text>
        <dbReference type="Rhea" id="RHEA:47848"/>
        <dbReference type="ChEBI" id="CHEBI:15378"/>
        <dbReference type="ChEBI" id="CHEBI:16526"/>
        <dbReference type="ChEBI" id="CHEBI:33019"/>
        <dbReference type="ChEBI" id="CHEBI:37575"/>
        <dbReference type="ChEBI" id="CHEBI:57841"/>
        <dbReference type="ChEBI" id="CHEBI:62890"/>
        <dbReference type="EC" id="2.5.1.3"/>
    </reaction>
</comment>
<feature type="region of interest" description="Disordered" evidence="19">
    <location>
        <begin position="572"/>
        <end position="604"/>
    </location>
</feature>
<feature type="domain" description="Thiamine phosphate synthase/TenI" evidence="20">
    <location>
        <begin position="61"/>
        <end position="236"/>
    </location>
</feature>
<dbReference type="PANTHER" id="PTHR20858:SF17">
    <property type="entry name" value="HYDROXYMETHYLPYRIMIDINE_PHOSPHOMETHYLPYRIMIDINE KINASE THI20-RELATED"/>
    <property type="match status" value="1"/>
</dbReference>
<evidence type="ECO:0000256" key="13">
    <source>
        <dbReference type="ARBA" id="ARBA00022977"/>
    </source>
</evidence>
<comment type="cofactor">
    <cofactor evidence="18">
        <name>Mg(2+)</name>
        <dbReference type="ChEBI" id="CHEBI:18420"/>
    </cofactor>
    <text evidence="18">Binds 1 Mg(2+) ion per subunit.</text>
</comment>
<dbReference type="eggNOG" id="COG0352">
    <property type="taxonomic scope" value="Bacteria"/>
</dbReference>
<dbReference type="UniPathway" id="UPA00060">
    <property type="reaction ID" value="UER00138"/>
</dbReference>
<evidence type="ECO:0000256" key="10">
    <source>
        <dbReference type="ARBA" id="ARBA00022777"/>
    </source>
</evidence>
<dbReference type="InterPro" id="IPR022998">
    <property type="entry name" value="ThiamineP_synth_TenI"/>
</dbReference>
<dbReference type="EC" id="2.5.1.3" evidence="18"/>
<dbReference type="GO" id="GO:0005524">
    <property type="term" value="F:ATP binding"/>
    <property type="evidence" value="ECO:0007669"/>
    <property type="project" value="UniProtKB-KW"/>
</dbReference>
<comment type="function">
    <text evidence="3 18">Condenses 4-methyl-5-(beta-hydroxyethyl)thiazole monophosphate (THZ-P) and 2-methyl-4-amino-5-hydroxymethyl pyrimidine pyrophosphate (HMP-PP) to form thiamine monophosphate (TMP).</text>
</comment>
<evidence type="ECO:0000256" key="2">
    <source>
        <dbReference type="ARBA" id="ARBA00000565"/>
    </source>
</evidence>
<comment type="similarity">
    <text evidence="18">Belongs to the thiamine-phosphate synthase family.</text>
</comment>
<dbReference type="InterPro" id="IPR013749">
    <property type="entry name" value="PM/HMP-P_kinase-1"/>
</dbReference>
<evidence type="ECO:0000259" key="21">
    <source>
        <dbReference type="Pfam" id="PF03070"/>
    </source>
</evidence>
<feature type="binding site" evidence="18">
    <location>
        <position position="213"/>
    </location>
    <ligand>
        <name>2-[(2R,5Z)-2-carboxy-4-methylthiazol-5(2H)-ylidene]ethyl phosphate</name>
        <dbReference type="ChEBI" id="CHEBI:62899"/>
    </ligand>
</feature>
<evidence type="ECO:0000313" key="24">
    <source>
        <dbReference type="Proteomes" id="UP000029080"/>
    </source>
</evidence>
<keyword evidence="10 23" id="KW-0418">Kinase</keyword>
<dbReference type="HAMAP" id="MF_00097">
    <property type="entry name" value="TMP_synthase"/>
    <property type="match status" value="1"/>
</dbReference>
<keyword evidence="13 18" id="KW-0784">Thiamine biosynthesis</keyword>
<sequence length="824" mass="88702">MTDIQASMENTLNAVSINNHSKQRNTIQDGIYLVTDPGMSMARLGKPSHGDDKQWHREAIDATLDLVKQTSEAGIRTIQLRWKGVDAGYFLDLALAAYEEAVPGTSIIINDRIDVFLASRQQGADIHGIHIGQTDLPAPVVRAMVGQRPHIGWSAASDAELEAANAMPDVIDAVGTGVLRHTNTKPNAPHAMGFEGLERACAISKHPLIAIGGIVPEDIPQLAQIPVAAIAMVSAIVAAKDPAQTAARCLQLWHENRPRSEPFVSICCRLCNVNGTIMNNQIPRILSIAGTDPTGGAGLHADLKSISAAGGFAMGAVTAIVAQNTNGVTSIEMPSDDIVTAQLNAVSDDVEIDGVKIGMLGTTDVISTVRAWLEQHNAPVVVLDPVMVATSGDRLLVPKAEAALLDMLHLADYITPNIPELEVIAGVAQGSIDSPEAAQSAAQRVAQRFHVRVVMKGGHLSDEVLSNAIVDESGVIAQVTCPRVHTSSTHGTGCSMSSALATRLAAGESAQDALSWVTSWLYESISHGEALHVGHGHGPVDHMHRLRRLASAASNRPWPSYRLSAEELLSGEGDAADSPARTNASTSTSSPQIGRPTKLTRDWNTDPLVPAAGPWTQRLWNASRPIVLGTQSLPFIQGLADGTLQTDHFTAYQFQDFLYLNQYARALACLGSRAVDDRERAHWTTSAAGISQEEQSLHRDWLSHHDTSNIETATSPITAGYTDFLLARTCGEDYLVGAAAVLPCFWLYAHIGLQLVAYNREDHPFHRWLSTYGDAAFTQSTARAIAIVEHHMETASPELREQAARAFMTACQWELEFFDQTDRD</sequence>
<dbReference type="InterPro" id="IPR016084">
    <property type="entry name" value="Haem_Oase-like_multi-hlx"/>
</dbReference>
<comment type="pathway">
    <text evidence="5">Cofactor biosynthesis; thiamine diphosphate biosynthesis; 4-amino-2-methyl-5-diphosphomethylpyrimidine from 5-amino-1-(5-phospho-D-ribosyl)imidazole: step 3/3.</text>
</comment>
<evidence type="ECO:0000259" key="22">
    <source>
        <dbReference type="Pfam" id="PF08543"/>
    </source>
</evidence>
<dbReference type="CDD" id="cd00564">
    <property type="entry name" value="TMP_TenI"/>
    <property type="match status" value="1"/>
</dbReference>
<comment type="catalytic activity">
    <reaction evidence="1">
        <text>4-amino-5-hydroxymethyl-2-methylpyrimidine + ATP = 4-amino-2-methyl-5-(phosphooxymethyl)pyrimidine + ADP + H(+)</text>
        <dbReference type="Rhea" id="RHEA:23096"/>
        <dbReference type="ChEBI" id="CHEBI:15378"/>
        <dbReference type="ChEBI" id="CHEBI:16892"/>
        <dbReference type="ChEBI" id="CHEBI:30616"/>
        <dbReference type="ChEBI" id="CHEBI:58354"/>
        <dbReference type="ChEBI" id="CHEBI:456216"/>
        <dbReference type="EC" id="2.7.1.49"/>
    </reaction>
</comment>
<dbReference type="InterPro" id="IPR029056">
    <property type="entry name" value="Ribokinase-like"/>
</dbReference>
<evidence type="ECO:0000256" key="9">
    <source>
        <dbReference type="ARBA" id="ARBA00022741"/>
    </source>
</evidence>
<evidence type="ECO:0000256" key="6">
    <source>
        <dbReference type="ARBA" id="ARBA00005165"/>
    </source>
</evidence>
<dbReference type="Pfam" id="PF03070">
    <property type="entry name" value="TENA_THI-4"/>
    <property type="match status" value="1"/>
</dbReference>
<feature type="binding site" evidence="18">
    <location>
        <begin position="233"/>
        <end position="234"/>
    </location>
    <ligand>
        <name>2-[(2R,5Z)-2-carboxy-4-methylthiazol-5(2H)-ylidene]ethyl phosphate</name>
        <dbReference type="ChEBI" id="CHEBI:62899"/>
    </ligand>
</feature>
<comment type="caution">
    <text evidence="23">The sequence shown here is derived from an EMBL/GenBank/DDBJ whole genome shotgun (WGS) entry which is preliminary data.</text>
</comment>
<dbReference type="FunFam" id="3.40.1190.20:FF:000003">
    <property type="entry name" value="Phosphomethylpyrimidine kinase ThiD"/>
    <property type="match status" value="1"/>
</dbReference>
<dbReference type="GO" id="GO:0009228">
    <property type="term" value="P:thiamine biosynthetic process"/>
    <property type="evidence" value="ECO:0007669"/>
    <property type="project" value="UniProtKB-KW"/>
</dbReference>
<proteinExistence type="inferred from homology"/>
<dbReference type="Pfam" id="PF02581">
    <property type="entry name" value="TMP-TENI"/>
    <property type="match status" value="1"/>
</dbReference>
<dbReference type="Gene3D" id="1.20.910.10">
    <property type="entry name" value="Heme oxygenase-like"/>
    <property type="match status" value="1"/>
</dbReference>
<dbReference type="SUPFAM" id="SSF51391">
    <property type="entry name" value="Thiamin phosphate synthase"/>
    <property type="match status" value="1"/>
</dbReference>
<evidence type="ECO:0000256" key="18">
    <source>
        <dbReference type="HAMAP-Rule" id="MF_00097"/>
    </source>
</evidence>
<feature type="binding site" evidence="18">
    <location>
        <position position="135"/>
    </location>
    <ligand>
        <name>Mg(2+)</name>
        <dbReference type="ChEBI" id="CHEBI:18420"/>
    </ligand>
</feature>
<evidence type="ECO:0000256" key="11">
    <source>
        <dbReference type="ARBA" id="ARBA00022840"/>
    </source>
</evidence>
<dbReference type="RefSeq" id="WP_162177542.1">
    <property type="nucleotide sequence ID" value="NZ_JGZU01000015.1"/>
</dbReference>
<feature type="binding site" evidence="18">
    <location>
        <begin position="182"/>
        <end position="184"/>
    </location>
    <ligand>
        <name>2-[(2R,5Z)-2-carboxy-4-methylthiazol-5(2H)-ylidene]ethyl phosphate</name>
        <dbReference type="ChEBI" id="CHEBI:62899"/>
    </ligand>
</feature>
<evidence type="ECO:0000256" key="4">
    <source>
        <dbReference type="ARBA" id="ARBA00003848"/>
    </source>
</evidence>
<dbReference type="InterPro" id="IPR034291">
    <property type="entry name" value="TMP_synthase"/>
</dbReference>
<comment type="catalytic activity">
    <reaction evidence="15 18">
        <text>4-methyl-5-(2-phosphooxyethyl)-thiazole + 4-amino-2-methyl-5-(diphosphooxymethyl)pyrimidine + H(+) = thiamine phosphate + diphosphate</text>
        <dbReference type="Rhea" id="RHEA:22328"/>
        <dbReference type="ChEBI" id="CHEBI:15378"/>
        <dbReference type="ChEBI" id="CHEBI:33019"/>
        <dbReference type="ChEBI" id="CHEBI:37575"/>
        <dbReference type="ChEBI" id="CHEBI:57841"/>
        <dbReference type="ChEBI" id="CHEBI:58296"/>
        <dbReference type="EC" id="2.5.1.3"/>
    </reaction>
</comment>
<accession>A0A087ECN2</accession>
<dbReference type="GO" id="GO:0000287">
    <property type="term" value="F:magnesium ion binding"/>
    <property type="evidence" value="ECO:0007669"/>
    <property type="project" value="UniProtKB-UniRule"/>
</dbReference>
<dbReference type="CDD" id="cd01169">
    <property type="entry name" value="HMPP_kinase"/>
    <property type="match status" value="1"/>
</dbReference>
<comment type="pathway">
    <text evidence="6 18">Cofactor biosynthesis; thiamine diphosphate biosynthesis; thiamine phosphate from 4-amino-2-methyl-5-diphosphomethylpyrimidine and 4-methyl-5-(2-phosphoethyl)-thiazole: step 1/1.</text>
</comment>
<feature type="binding site" evidence="18">
    <location>
        <position position="154"/>
    </location>
    <ligand>
        <name>4-amino-2-methyl-5-(diphosphooxymethyl)pyrimidine</name>
        <dbReference type="ChEBI" id="CHEBI:57841"/>
    </ligand>
</feature>
<feature type="binding site" evidence="18">
    <location>
        <begin position="79"/>
        <end position="83"/>
    </location>
    <ligand>
        <name>4-amino-2-methyl-5-(diphosphooxymethyl)pyrimidine</name>
        <dbReference type="ChEBI" id="CHEBI:57841"/>
    </ligand>
</feature>
<dbReference type="AlphaFoldDB" id="A0A087ECN2"/>
<keyword evidence="7 18" id="KW-0808">Transferase</keyword>
<dbReference type="Gene3D" id="3.40.1190.20">
    <property type="match status" value="1"/>
</dbReference>
<gene>
    <name evidence="18" type="primary">thiE</name>
    <name evidence="23" type="ORF">BITS_0214</name>
</gene>
<feature type="compositionally biased region" description="Polar residues" evidence="19">
    <location>
        <begin position="580"/>
        <end position="592"/>
    </location>
</feature>
<dbReference type="Gene3D" id="3.20.20.70">
    <property type="entry name" value="Aldolase class I"/>
    <property type="match status" value="1"/>
</dbReference>
<dbReference type="InterPro" id="IPR013785">
    <property type="entry name" value="Aldolase_TIM"/>
</dbReference>
<evidence type="ECO:0000256" key="8">
    <source>
        <dbReference type="ARBA" id="ARBA00022723"/>
    </source>
</evidence>
<evidence type="ECO:0000256" key="1">
    <source>
        <dbReference type="ARBA" id="ARBA00000151"/>
    </source>
</evidence>
<dbReference type="GO" id="GO:0005829">
    <property type="term" value="C:cytosol"/>
    <property type="evidence" value="ECO:0007669"/>
    <property type="project" value="TreeGrafter"/>
</dbReference>
<dbReference type="EMBL" id="JGZU01000015">
    <property type="protein sequence ID" value="KFJ05533.1"/>
    <property type="molecule type" value="Genomic_DNA"/>
</dbReference>
<comment type="catalytic activity">
    <reaction evidence="2">
        <text>4-amino-2-methyl-5-(phosphooxymethyl)pyrimidine + ATP = 4-amino-2-methyl-5-(diphosphooxymethyl)pyrimidine + ADP</text>
        <dbReference type="Rhea" id="RHEA:19893"/>
        <dbReference type="ChEBI" id="CHEBI:30616"/>
        <dbReference type="ChEBI" id="CHEBI:57841"/>
        <dbReference type="ChEBI" id="CHEBI:58354"/>
        <dbReference type="ChEBI" id="CHEBI:456216"/>
        <dbReference type="EC" id="2.7.4.7"/>
    </reaction>
</comment>
<dbReference type="GO" id="GO:0008902">
    <property type="term" value="F:hydroxymethylpyrimidine kinase activity"/>
    <property type="evidence" value="ECO:0007669"/>
    <property type="project" value="UniProtKB-EC"/>
</dbReference>
<evidence type="ECO:0000256" key="12">
    <source>
        <dbReference type="ARBA" id="ARBA00022842"/>
    </source>
</evidence>
<dbReference type="InterPro" id="IPR004305">
    <property type="entry name" value="Thiaminase-2/PQQC"/>
</dbReference>
<evidence type="ECO:0000313" key="23">
    <source>
        <dbReference type="EMBL" id="KFJ05533.1"/>
    </source>
</evidence>
<organism evidence="23 24">
    <name type="scientific">Bifidobacterium tsurumiense</name>
    <dbReference type="NCBI Taxonomy" id="356829"/>
    <lineage>
        <taxon>Bacteria</taxon>
        <taxon>Bacillati</taxon>
        <taxon>Actinomycetota</taxon>
        <taxon>Actinomycetes</taxon>
        <taxon>Bifidobacteriales</taxon>
        <taxon>Bifidobacteriaceae</taxon>
        <taxon>Bifidobacterium</taxon>
    </lineage>
</organism>
<dbReference type="STRING" id="356829.BITS_0214"/>
<evidence type="ECO:0000259" key="20">
    <source>
        <dbReference type="Pfam" id="PF02581"/>
    </source>
</evidence>
<dbReference type="GO" id="GO:0004789">
    <property type="term" value="F:thiamine-phosphate diphosphorylase activity"/>
    <property type="evidence" value="ECO:0007669"/>
    <property type="project" value="UniProtKB-UniRule"/>
</dbReference>
<dbReference type="InterPro" id="IPR036206">
    <property type="entry name" value="ThiamineP_synth_sf"/>
</dbReference>
<dbReference type="SUPFAM" id="SSF53613">
    <property type="entry name" value="Ribokinase-like"/>
    <property type="match status" value="1"/>
</dbReference>
<evidence type="ECO:0000256" key="17">
    <source>
        <dbReference type="ARBA" id="ARBA00047883"/>
    </source>
</evidence>
<evidence type="ECO:0000256" key="3">
    <source>
        <dbReference type="ARBA" id="ARBA00003814"/>
    </source>
</evidence>
<dbReference type="CDD" id="cd19365">
    <property type="entry name" value="TenA_C-like"/>
    <property type="match status" value="1"/>
</dbReference>
<evidence type="ECO:0000256" key="7">
    <source>
        <dbReference type="ARBA" id="ARBA00022679"/>
    </source>
</evidence>
<dbReference type="OrthoDB" id="34166at2"/>
<reference evidence="23 24" key="1">
    <citation type="submission" date="2014-03" db="EMBL/GenBank/DDBJ databases">
        <title>Genomics of Bifidobacteria.</title>
        <authorList>
            <person name="Ventura M."/>
            <person name="Milani C."/>
            <person name="Lugli G.A."/>
        </authorList>
    </citation>
    <scope>NUCLEOTIDE SEQUENCE [LARGE SCALE GENOMIC DNA]</scope>
    <source>
        <strain evidence="23 24">JCM 13495</strain>
    </source>
</reference>
<comment type="catalytic activity">
    <reaction evidence="17 18">
        <text>2-[(2R,5Z)-2-carboxy-4-methylthiazol-5(2H)-ylidene]ethyl phosphate + 4-amino-2-methyl-5-(diphosphooxymethyl)pyrimidine + 2 H(+) = thiamine phosphate + CO2 + diphosphate</text>
        <dbReference type="Rhea" id="RHEA:47844"/>
        <dbReference type="ChEBI" id="CHEBI:15378"/>
        <dbReference type="ChEBI" id="CHEBI:16526"/>
        <dbReference type="ChEBI" id="CHEBI:33019"/>
        <dbReference type="ChEBI" id="CHEBI:37575"/>
        <dbReference type="ChEBI" id="CHEBI:57841"/>
        <dbReference type="ChEBI" id="CHEBI:62899"/>
        <dbReference type="EC" id="2.5.1.3"/>
    </reaction>
</comment>
<comment type="function">
    <text evidence="4">Catalyzes the phosphorylation of hydroxymethylpyrimidine phosphate (HMP-P) to HMP-PP, and of HMP to HMP-P.</text>
</comment>
<evidence type="ECO:0000256" key="19">
    <source>
        <dbReference type="SAM" id="MobiDB-lite"/>
    </source>
</evidence>
<dbReference type="GO" id="GO:0008972">
    <property type="term" value="F:phosphomethylpyrimidine kinase activity"/>
    <property type="evidence" value="ECO:0007669"/>
    <property type="project" value="UniProtKB-EC"/>
</dbReference>
<name>A0A087ECN2_9BIFI</name>
<dbReference type="eggNOG" id="COG0819">
    <property type="taxonomic scope" value="Bacteria"/>
</dbReference>
<evidence type="ECO:0000256" key="16">
    <source>
        <dbReference type="ARBA" id="ARBA00047851"/>
    </source>
</evidence>
<protein>
    <recommendedName>
        <fullName evidence="18">Thiamine-phosphate synthase</fullName>
        <shortName evidence="18">TP synthase</shortName>
        <shortName evidence="18">TPS</shortName>
        <ecNumber evidence="18">2.5.1.3</ecNumber>
    </recommendedName>
    <alternativeName>
        <fullName evidence="18">Thiamine-phosphate pyrophosphorylase</fullName>
        <shortName evidence="18">TMP pyrophosphorylase</shortName>
        <shortName evidence="18">TMP-PPase</shortName>
    </alternativeName>
</protein>
<dbReference type="PANTHER" id="PTHR20858">
    <property type="entry name" value="PHOSPHOMETHYLPYRIMIDINE KINASE"/>
    <property type="match status" value="1"/>
</dbReference>
<keyword evidence="24" id="KW-1185">Reference proteome</keyword>
<feature type="binding site" evidence="18">
    <location>
        <position position="110"/>
    </location>
    <ligand>
        <name>4-amino-2-methyl-5-(diphosphooxymethyl)pyrimidine</name>
        <dbReference type="ChEBI" id="CHEBI:57841"/>
    </ligand>
</feature>
<feature type="binding site" evidence="18">
    <location>
        <position position="111"/>
    </location>
    <ligand>
        <name>Mg(2+)</name>
        <dbReference type="ChEBI" id="CHEBI:18420"/>
    </ligand>
</feature>
<dbReference type="eggNOG" id="COG0351">
    <property type="taxonomic scope" value="Bacteria"/>
</dbReference>
<evidence type="ECO:0000256" key="15">
    <source>
        <dbReference type="ARBA" id="ARBA00047334"/>
    </source>
</evidence>
<evidence type="ECO:0000256" key="5">
    <source>
        <dbReference type="ARBA" id="ARBA00004769"/>
    </source>
</evidence>
<keyword evidence="14" id="KW-0511">Multifunctional enzyme</keyword>
<dbReference type="Proteomes" id="UP000029080">
    <property type="component" value="Unassembled WGS sequence"/>
</dbReference>